<proteinExistence type="inferred from homology"/>
<evidence type="ECO:0000313" key="13">
    <source>
        <dbReference type="EMBL" id="MCF2564570.1"/>
    </source>
</evidence>
<dbReference type="InterPro" id="IPR013824">
    <property type="entry name" value="Topo_IA_cen_sub1"/>
</dbReference>
<dbReference type="InterPro" id="IPR025589">
    <property type="entry name" value="Toprim_C_rpt"/>
</dbReference>
<dbReference type="InterPro" id="IPR013826">
    <property type="entry name" value="Topo_IA_cen_sub3"/>
</dbReference>
<evidence type="ECO:0000259" key="11">
    <source>
        <dbReference type="PROSITE" id="PS50880"/>
    </source>
</evidence>
<dbReference type="Gene3D" id="1.10.290.10">
    <property type="entry name" value="Topoisomerase I, domain 4"/>
    <property type="match status" value="1"/>
</dbReference>
<dbReference type="Gene3D" id="1.10.460.10">
    <property type="entry name" value="Topoisomerase I, domain 2"/>
    <property type="match status" value="1"/>
</dbReference>
<dbReference type="Pfam" id="PF13342">
    <property type="entry name" value="Toprim_Crpt"/>
    <property type="match status" value="1"/>
</dbReference>
<evidence type="ECO:0000256" key="2">
    <source>
        <dbReference type="ARBA" id="ARBA00009446"/>
    </source>
</evidence>
<dbReference type="PROSITE" id="PS52039">
    <property type="entry name" value="TOPO_IA_2"/>
    <property type="match status" value="1"/>
</dbReference>
<feature type="domain" description="Toprim" evidence="11">
    <location>
        <begin position="1"/>
        <end position="141"/>
    </location>
</feature>
<dbReference type="Pfam" id="PF01751">
    <property type="entry name" value="Toprim"/>
    <property type="match status" value="1"/>
</dbReference>
<dbReference type="InterPro" id="IPR023405">
    <property type="entry name" value="Topo_IA_core_domain"/>
</dbReference>
<evidence type="ECO:0000256" key="5">
    <source>
        <dbReference type="ARBA" id="ARBA00023125"/>
    </source>
</evidence>
<dbReference type="PROSITE" id="PS50880">
    <property type="entry name" value="TOPRIM"/>
    <property type="match status" value="1"/>
</dbReference>
<dbReference type="PRINTS" id="PR00417">
    <property type="entry name" value="PRTPISMRASEI"/>
</dbReference>
<dbReference type="SUPFAM" id="SSF56712">
    <property type="entry name" value="Prokaryotic type I DNA topoisomerase"/>
    <property type="match status" value="1"/>
</dbReference>
<comment type="caution">
    <text evidence="13">The sequence shown here is derived from an EMBL/GenBank/DDBJ whole genome shotgun (WGS) entry which is preliminary data.</text>
</comment>
<dbReference type="InterPro" id="IPR013825">
    <property type="entry name" value="Topo_IA_cen_sub2"/>
</dbReference>
<evidence type="ECO:0000256" key="6">
    <source>
        <dbReference type="ARBA" id="ARBA00023235"/>
    </source>
</evidence>
<dbReference type="PANTHER" id="PTHR11390">
    <property type="entry name" value="PROKARYOTIC DNA TOPOISOMERASE"/>
    <property type="match status" value="1"/>
</dbReference>
<dbReference type="InterPro" id="IPR000380">
    <property type="entry name" value="Topo_IA"/>
</dbReference>
<protein>
    <recommendedName>
        <fullName evidence="3">DNA topoisomerase</fullName>
        <ecNumber evidence="3">5.6.2.1</ecNumber>
    </recommendedName>
    <alternativeName>
        <fullName evidence="10">Omega-protein</fullName>
    </alternativeName>
    <alternativeName>
        <fullName evidence="9">Relaxing enzyme</fullName>
    </alternativeName>
    <alternativeName>
        <fullName evidence="7">Swivelase</fullName>
    </alternativeName>
    <alternativeName>
        <fullName evidence="8">Untwisting enzyme</fullName>
    </alternativeName>
</protein>
<dbReference type="SMART" id="SM00436">
    <property type="entry name" value="TOP1Bc"/>
    <property type="match status" value="1"/>
</dbReference>
<gene>
    <name evidence="13" type="ORF">I6E12_10690</name>
</gene>
<comment type="similarity">
    <text evidence="2">Belongs to the type IA topoisomerase family.</text>
</comment>
<accession>A0ABS9CHI8</accession>
<dbReference type="SMART" id="SM00437">
    <property type="entry name" value="TOP1Ac"/>
    <property type="match status" value="1"/>
</dbReference>
<dbReference type="InterPro" id="IPR006171">
    <property type="entry name" value="TOPRIM_dom"/>
</dbReference>
<dbReference type="Pfam" id="PF01131">
    <property type="entry name" value="Topoisom_bac"/>
    <property type="match status" value="1"/>
</dbReference>
<dbReference type="InterPro" id="IPR013497">
    <property type="entry name" value="Topo_IA_cen"/>
</dbReference>
<evidence type="ECO:0000256" key="7">
    <source>
        <dbReference type="ARBA" id="ARBA00030003"/>
    </source>
</evidence>
<evidence type="ECO:0000256" key="8">
    <source>
        <dbReference type="ARBA" id="ARBA00031985"/>
    </source>
</evidence>
<evidence type="ECO:0000313" key="14">
    <source>
        <dbReference type="Proteomes" id="UP001200470"/>
    </source>
</evidence>
<dbReference type="CDD" id="cd00186">
    <property type="entry name" value="TOP1Ac"/>
    <property type="match status" value="1"/>
</dbReference>
<dbReference type="Proteomes" id="UP001200470">
    <property type="component" value="Unassembled WGS sequence"/>
</dbReference>
<evidence type="ECO:0000256" key="4">
    <source>
        <dbReference type="ARBA" id="ARBA00023029"/>
    </source>
</evidence>
<evidence type="ECO:0000256" key="10">
    <source>
        <dbReference type="ARBA" id="ARBA00032877"/>
    </source>
</evidence>
<name>A0ABS9CHI8_9BACT</name>
<evidence type="ECO:0000256" key="9">
    <source>
        <dbReference type="ARBA" id="ARBA00032235"/>
    </source>
</evidence>
<dbReference type="SMART" id="SM00493">
    <property type="entry name" value="TOPRIM"/>
    <property type="match status" value="1"/>
</dbReference>
<keyword evidence="5" id="KW-0238">DNA-binding</keyword>
<keyword evidence="4" id="KW-0799">Topoisomerase</keyword>
<keyword evidence="6" id="KW-0413">Isomerase</keyword>
<evidence type="ECO:0000256" key="3">
    <source>
        <dbReference type="ARBA" id="ARBA00012891"/>
    </source>
</evidence>
<feature type="domain" description="Topo IA-type catalytic" evidence="12">
    <location>
        <begin position="158"/>
        <end position="580"/>
    </location>
</feature>
<dbReference type="Gene3D" id="3.40.50.140">
    <property type="match status" value="1"/>
</dbReference>
<dbReference type="EMBL" id="JADYTN010000028">
    <property type="protein sequence ID" value="MCF2564570.1"/>
    <property type="molecule type" value="Genomic_DNA"/>
</dbReference>
<dbReference type="InterPro" id="IPR003601">
    <property type="entry name" value="Topo_IA_2"/>
</dbReference>
<dbReference type="PANTHER" id="PTHR11390:SF21">
    <property type="entry name" value="DNA TOPOISOMERASE 3-ALPHA"/>
    <property type="match status" value="1"/>
</dbReference>
<evidence type="ECO:0000256" key="1">
    <source>
        <dbReference type="ARBA" id="ARBA00000213"/>
    </source>
</evidence>
<evidence type="ECO:0000259" key="12">
    <source>
        <dbReference type="PROSITE" id="PS52039"/>
    </source>
</evidence>
<dbReference type="Gene3D" id="2.70.20.10">
    <property type="entry name" value="Topoisomerase I, domain 3"/>
    <property type="match status" value="1"/>
</dbReference>
<keyword evidence="14" id="KW-1185">Reference proteome</keyword>
<dbReference type="EC" id="5.6.2.1" evidence="3"/>
<dbReference type="RefSeq" id="WP_301638519.1">
    <property type="nucleotide sequence ID" value="NZ_JADYTN010000028.1"/>
</dbReference>
<comment type="catalytic activity">
    <reaction evidence="1">
        <text>ATP-independent breakage of single-stranded DNA, followed by passage and rejoining.</text>
        <dbReference type="EC" id="5.6.2.1"/>
    </reaction>
</comment>
<dbReference type="InterPro" id="IPR034144">
    <property type="entry name" value="TOPRIM_TopoIII"/>
</dbReference>
<sequence>MKVVLAEKPSVAQSIARIVGATHKRDGFFEGNGWQVTYAFGHLIQLAMTENYGYNSWSKSNLPMLPKEFLMIPRQKKEGKTYKNDPGVMKQLKIIKHLFEDADSIICATDSAREGEAIFRYIYNYLDIKKPVLRLWINSLTDAAIKDGFSNLQPDSNYDNLFLAAKARSEADWLVGMNATQACSITGKSLYSIGRVQTPTLVMIVERYLQNKDFKSVPFWQVALNTTDGVKLMSAGKWDEKGQAERAYNTASKARNGKVIKAEKKQKTELPPLLFSLTDLQKAANSKYGYSADKTLNIAQSLYEKQLISYPRTGSSYIPDDVYDTIPGLLKNPVFDKFRASVDAIVKPSKRSVDASKIEDHHALLVTGVNPKTKDTKPDEQVIYDMILGRMVEAFSKPCEKEIDTYTVDAGGYLFTVSSTIILQKGWRAVYGADDKERMAVPSWYQGETICFTGAELQQGQTKPKPLHTEGTLLAAMETCGKDIDDEAQREAIKDSGIGTPATRAGIIETLVARNYVVREKKLLVPTPKGMEIYKIVKDMDIANASLTGMWEAKLAAIERGQMNVSQFNSDIVEYTRHVTNEFLHSDLKPILTGKQTEIECPLCHHGHIRFFDKVANCGNEGCNFHIFRTILGKKLTNTELTDLIIKGQTRELSGFKCKDGKPFKAKLKRDDNGGISFVFSQKKGNNQR</sequence>
<dbReference type="CDD" id="cd03362">
    <property type="entry name" value="TOPRIM_TopoIA_TopoIII"/>
    <property type="match status" value="1"/>
</dbReference>
<reference evidence="13 14" key="1">
    <citation type="submission" date="2020-12" db="EMBL/GenBank/DDBJ databases">
        <title>Whole genome sequences of gut porcine anaerobes.</title>
        <authorList>
            <person name="Kubasova T."/>
            <person name="Jahodarova E."/>
            <person name="Rychlik I."/>
        </authorList>
    </citation>
    <scope>NUCLEOTIDE SEQUENCE [LARGE SCALE GENOMIC DNA]</scope>
    <source>
        <strain evidence="13 14">An925</strain>
    </source>
</reference>
<organism evidence="13 14">
    <name type="scientific">Xylanibacter brevis</name>
    <dbReference type="NCBI Taxonomy" id="83231"/>
    <lineage>
        <taxon>Bacteria</taxon>
        <taxon>Pseudomonadati</taxon>
        <taxon>Bacteroidota</taxon>
        <taxon>Bacteroidia</taxon>
        <taxon>Bacteroidales</taxon>
        <taxon>Prevotellaceae</taxon>
        <taxon>Xylanibacter</taxon>
    </lineage>
</organism>
<dbReference type="InterPro" id="IPR003602">
    <property type="entry name" value="Topo_IA_DNA-bd_dom"/>
</dbReference>